<dbReference type="EMBL" id="ADEG01000059">
    <property type="protein sequence ID" value="EFA91959.1"/>
    <property type="molecule type" value="Genomic_DNA"/>
</dbReference>
<dbReference type="InterPro" id="IPR022385">
    <property type="entry name" value="Rhs_assc_core"/>
</dbReference>
<dbReference type="NCBIfam" id="TIGR03696">
    <property type="entry name" value="Rhs_assc_core"/>
    <property type="match status" value="1"/>
</dbReference>
<reference evidence="1 2" key="1">
    <citation type="submission" date="2009-12" db="EMBL/GenBank/DDBJ databases">
        <title>Genome Sequence of Prevotella buccalis ATCC 35310.</title>
        <authorList>
            <person name="Durkin A.S."/>
            <person name="Madupu R."/>
            <person name="Torralba M."/>
            <person name="Methe B."/>
            <person name="Sutton G."/>
            <person name="Strausberg R.L."/>
            <person name="Nelson K.E."/>
        </authorList>
    </citation>
    <scope>NUCLEOTIDE SEQUENCE [LARGE SCALE GENOMIC DNA]</scope>
    <source>
        <strain evidence="1 2">ATCC 35310</strain>
    </source>
</reference>
<dbReference type="eggNOG" id="COG3209">
    <property type="taxonomic scope" value="Bacteria"/>
</dbReference>
<protein>
    <submittedName>
        <fullName evidence="1">RHS repeat-associated core domain protein</fullName>
    </submittedName>
</protein>
<evidence type="ECO:0000313" key="1">
    <source>
        <dbReference type="EMBL" id="EFA91959.1"/>
    </source>
</evidence>
<dbReference type="AlphaFoldDB" id="D1W669"/>
<sequence>MWYTYHYEPVMNMYVSRIDDAFGYSSEAGNFDYRYGMALRRTDLNRLNYETDLDNLGRIKAVRGPNELATGVPYIIAFDYQPKATFGTNGITAPAYAVTKHYDIQPPNDDMETVTFVDGFGRLTAINYPDHPENNVKYHYGSAKLACTMPSAANRRVKLNAKELDEETGMYYYGARYYEPRVSLWMSVDPISNYDPRNSENYLDGEHNGGIFLVIELNRN</sequence>
<proteinExistence type="predicted"/>
<evidence type="ECO:0000313" key="2">
    <source>
        <dbReference type="Proteomes" id="UP000005283"/>
    </source>
</evidence>
<gene>
    <name evidence="1" type="ORF">HMPREF0650_2279</name>
</gene>
<comment type="caution">
    <text evidence="1">The sequence shown here is derived from an EMBL/GenBank/DDBJ whole genome shotgun (WGS) entry which is preliminary data.</text>
</comment>
<keyword evidence="2" id="KW-1185">Reference proteome</keyword>
<organism evidence="1 2">
    <name type="scientific">Hoylesella buccalis ATCC 35310</name>
    <dbReference type="NCBI Taxonomy" id="679190"/>
    <lineage>
        <taxon>Bacteria</taxon>
        <taxon>Pseudomonadati</taxon>
        <taxon>Bacteroidota</taxon>
        <taxon>Bacteroidia</taxon>
        <taxon>Bacteroidales</taxon>
        <taxon>Prevotellaceae</taxon>
        <taxon>Hoylesella</taxon>
    </lineage>
</organism>
<dbReference type="Gene3D" id="2.180.10.10">
    <property type="entry name" value="RHS repeat-associated core"/>
    <property type="match status" value="1"/>
</dbReference>
<dbReference type="Proteomes" id="UP000005283">
    <property type="component" value="Unassembled WGS sequence"/>
</dbReference>
<name>D1W669_9BACT</name>
<dbReference type="STRING" id="679190.HMPREF0650_2279"/>
<accession>D1W669</accession>